<dbReference type="EnsemblMetazoa" id="CJA17927.1">
    <property type="protein sequence ID" value="CJA17927.1"/>
    <property type="gene ID" value="WBGene00137132"/>
</dbReference>
<feature type="compositionally biased region" description="Pro residues" evidence="1">
    <location>
        <begin position="230"/>
        <end position="246"/>
    </location>
</feature>
<feature type="compositionally biased region" description="Acidic residues" evidence="1">
    <location>
        <begin position="427"/>
        <end position="436"/>
    </location>
</feature>
<feature type="domain" description="SANTA" evidence="2">
    <location>
        <begin position="20"/>
        <end position="106"/>
    </location>
</feature>
<feature type="domain" description="Kinetochore null protein 2-like" evidence="3">
    <location>
        <begin position="526"/>
        <end position="579"/>
    </location>
</feature>
<feature type="compositionally biased region" description="Acidic residues" evidence="1">
    <location>
        <begin position="756"/>
        <end position="774"/>
    </location>
</feature>
<dbReference type="InterPro" id="IPR048553">
    <property type="entry name" value="Knl-2-like_dom"/>
</dbReference>
<dbReference type="InterPro" id="IPR015216">
    <property type="entry name" value="SANTA"/>
</dbReference>
<dbReference type="GO" id="GO:0000775">
    <property type="term" value="C:chromosome, centromeric region"/>
    <property type="evidence" value="ECO:0007669"/>
    <property type="project" value="TreeGrafter"/>
</dbReference>
<dbReference type="PANTHER" id="PTHR16124:SF3">
    <property type="entry name" value="MIS18-BINDING PROTEIN 1"/>
    <property type="match status" value="1"/>
</dbReference>
<feature type="region of interest" description="Disordered" evidence="1">
    <location>
        <begin position="413"/>
        <end position="436"/>
    </location>
</feature>
<evidence type="ECO:0000259" key="2">
    <source>
        <dbReference type="Pfam" id="PF09133"/>
    </source>
</evidence>
<sequence>MAETGVLPLCVQNVMDMEIVRLNLWSIKFYAESIKLEGFVRNSDGNMMQKVCSEAICKRMTSVLLFDVSGRFFELVGQIDHEFQVKNGMPSRIVAEFMNGFPENWLFLIKQCLPPTDEQIPQRQIQIQSAPAPPKEPIVTLADESEHVSDHPKKIVENGRIRDEESADCTFRVPHPVAIDAITPIRFTRGVRKENAQRIFDSSTPKPQVEKQKKPLAAFDADLFAAPAPARAPPPTRAPPPNPPGPSSEFVLLDEMDELFNNAEFDKTPGRTVAQPRRINETSRMDRKTSRTYSEDCDRKYDDRRVECYSRSARENVEPNRNEFRMNRKRPSVNNYADEMNGGYNYRSNKYGRREVFESNGYHSDEFRSREAPSSRSYADRDYYSRKSYHRGEEQRNEKMYGDILRREMALETRLKNGRSQRHVSESSEDSMDDSYMVDEWDRENQRILDSSIVSSFGRFETSPKKSRIYVKKERTAKKARPKPVPPRRKKNSPDSPEMDDLNDSIASNRPRRACVVPSTPVPKRVTWPKRDLDRLSRVIELKKPSSSDSDWTEVARLLAKEGVEGADAMKIAMAKLKWKEPVKDCETVQEDLEMVDKKRKRGFAAKVKESVQMMEEMRDGGEQSGEMGGQGVEQAEDYQPADLSADESLLALATPCAGKKKGGTRRSVMPAPVEDSPVIKLNECSYANSPKLDVTKCKEVETTLRYVHHLSTVQARPGSSSSRSYKNRSVCLGKSLSLEQGARKAQKLISMAVGIEEEDEEEEDDDDAELSIF</sequence>
<dbReference type="AlphaFoldDB" id="A0A8R1I7X3"/>
<accession>A0A8R1I7X3</accession>
<evidence type="ECO:0000256" key="1">
    <source>
        <dbReference type="SAM" id="MobiDB-lite"/>
    </source>
</evidence>
<evidence type="ECO:0000259" key="3">
    <source>
        <dbReference type="Pfam" id="PF21506"/>
    </source>
</evidence>
<proteinExistence type="predicted"/>
<dbReference type="Pfam" id="PF09133">
    <property type="entry name" value="SANTA"/>
    <property type="match status" value="1"/>
</dbReference>
<feature type="compositionally biased region" description="Basic residues" evidence="1">
    <location>
        <begin position="468"/>
        <end position="491"/>
    </location>
</feature>
<dbReference type="Proteomes" id="UP000005237">
    <property type="component" value="Unassembled WGS sequence"/>
</dbReference>
<reference evidence="4" key="2">
    <citation type="submission" date="2022-06" db="UniProtKB">
        <authorList>
            <consortium name="EnsemblMetazoa"/>
        </authorList>
    </citation>
    <scope>IDENTIFICATION</scope>
    <source>
        <strain evidence="4">DF5081</strain>
    </source>
</reference>
<dbReference type="InterPro" id="IPR039110">
    <property type="entry name" value="KNL2-like"/>
</dbReference>
<dbReference type="PANTHER" id="PTHR16124">
    <property type="entry name" value="MIS18-BINDING PROTEIN 1"/>
    <property type="match status" value="1"/>
</dbReference>
<dbReference type="Pfam" id="PF21506">
    <property type="entry name" value="Knl-2-like_dom"/>
    <property type="match status" value="1"/>
</dbReference>
<reference evidence="5" key="1">
    <citation type="submission" date="2010-08" db="EMBL/GenBank/DDBJ databases">
        <authorList>
            <consortium name="Caenorhabditis japonica Sequencing Consortium"/>
            <person name="Wilson R.K."/>
        </authorList>
    </citation>
    <scope>NUCLEOTIDE SEQUENCE [LARGE SCALE GENOMIC DNA]</scope>
    <source>
        <strain evidence="5">DF5081</strain>
    </source>
</reference>
<name>A0A8R1I7X3_CAEJA</name>
<feature type="region of interest" description="Disordered" evidence="1">
    <location>
        <begin position="227"/>
        <end position="248"/>
    </location>
</feature>
<feature type="region of interest" description="Disordered" evidence="1">
    <location>
        <begin position="755"/>
        <end position="774"/>
    </location>
</feature>
<feature type="region of interest" description="Disordered" evidence="1">
    <location>
        <begin position="468"/>
        <end position="521"/>
    </location>
</feature>
<organism evidence="4 5">
    <name type="scientific">Caenorhabditis japonica</name>
    <dbReference type="NCBI Taxonomy" id="281687"/>
    <lineage>
        <taxon>Eukaryota</taxon>
        <taxon>Metazoa</taxon>
        <taxon>Ecdysozoa</taxon>
        <taxon>Nematoda</taxon>
        <taxon>Chromadorea</taxon>
        <taxon>Rhabditida</taxon>
        <taxon>Rhabditina</taxon>
        <taxon>Rhabditomorpha</taxon>
        <taxon>Rhabditoidea</taxon>
        <taxon>Rhabditidae</taxon>
        <taxon>Peloderinae</taxon>
        <taxon>Caenorhabditis</taxon>
    </lineage>
</organism>
<evidence type="ECO:0000313" key="4">
    <source>
        <dbReference type="EnsemblMetazoa" id="CJA17927.1"/>
    </source>
</evidence>
<evidence type="ECO:0000313" key="5">
    <source>
        <dbReference type="Proteomes" id="UP000005237"/>
    </source>
</evidence>
<dbReference type="Gene3D" id="1.10.10.1900">
    <property type="entry name" value="Knl-2 Myb-like DNA-binding domain-like"/>
    <property type="match status" value="1"/>
</dbReference>
<protein>
    <submittedName>
        <fullName evidence="4">SANTA domain-containing protein</fullName>
    </submittedName>
</protein>
<keyword evidence="5" id="KW-1185">Reference proteome</keyword>
<dbReference type="InterPro" id="IPR044895">
    <property type="entry name" value="Knl-2_Myb-like_DNA-bd_sf"/>
</dbReference>